<protein>
    <recommendedName>
        <fullName evidence="3">ZAD domain-containing protein</fullName>
    </recommendedName>
</protein>
<dbReference type="GO" id="GO:0008270">
    <property type="term" value="F:zinc ion binding"/>
    <property type="evidence" value="ECO:0007669"/>
    <property type="project" value="UniProtKB-UniRule"/>
</dbReference>
<dbReference type="EMBL" id="CH940650">
    <property type="protein sequence ID" value="EDW68257.2"/>
    <property type="molecule type" value="Genomic_DNA"/>
</dbReference>
<feature type="binding site" evidence="1">
    <location>
        <position position="8"/>
    </location>
    <ligand>
        <name>Zn(2+)</name>
        <dbReference type="ChEBI" id="CHEBI:29105"/>
    </ligand>
</feature>
<dbReference type="Gene3D" id="3.40.1800.20">
    <property type="match status" value="1"/>
</dbReference>
<feature type="domain" description="ZAD" evidence="3">
    <location>
        <begin position="3"/>
        <end position="72"/>
    </location>
</feature>
<name>B4LZT8_DROVI</name>
<keyword evidence="1" id="KW-0479">Metal-binding</keyword>
<feature type="region of interest" description="Disordered" evidence="2">
    <location>
        <begin position="311"/>
        <end position="333"/>
    </location>
</feature>
<dbReference type="Pfam" id="PF07776">
    <property type="entry name" value="zf-AD"/>
    <property type="match status" value="1"/>
</dbReference>
<dbReference type="AlphaFoldDB" id="B4LZT8"/>
<dbReference type="PROSITE" id="PS51915">
    <property type="entry name" value="ZAD"/>
    <property type="match status" value="1"/>
</dbReference>
<evidence type="ECO:0000313" key="5">
    <source>
        <dbReference type="Proteomes" id="UP000008792"/>
    </source>
</evidence>
<dbReference type="InterPro" id="IPR012934">
    <property type="entry name" value="Znf_AD"/>
</dbReference>
<accession>B4LZT8</accession>
<evidence type="ECO:0000259" key="3">
    <source>
        <dbReference type="PROSITE" id="PS51915"/>
    </source>
</evidence>
<dbReference type="eggNOG" id="KOG1721">
    <property type="taxonomic scope" value="Eukaryota"/>
</dbReference>
<proteinExistence type="predicted"/>
<gene>
    <name evidence="4" type="primary">Dvir\GJ22642</name>
    <name evidence="4" type="ORF">Dvir_GJ22642</name>
</gene>
<feature type="compositionally biased region" description="Basic and acidic residues" evidence="2">
    <location>
        <begin position="263"/>
        <end position="273"/>
    </location>
</feature>
<dbReference type="OrthoDB" id="7764603at2759"/>
<keyword evidence="5" id="KW-1185">Reference proteome</keyword>
<evidence type="ECO:0000256" key="1">
    <source>
        <dbReference type="PROSITE-ProRule" id="PRU01263"/>
    </source>
</evidence>
<dbReference type="Proteomes" id="UP000008792">
    <property type="component" value="Unassembled WGS sequence"/>
</dbReference>
<dbReference type="STRING" id="7244.B4LZT8"/>
<evidence type="ECO:0000256" key="2">
    <source>
        <dbReference type="SAM" id="MobiDB-lite"/>
    </source>
</evidence>
<feature type="region of interest" description="Disordered" evidence="2">
    <location>
        <begin position="253"/>
        <end position="275"/>
    </location>
</feature>
<dbReference type="SUPFAM" id="SSF57716">
    <property type="entry name" value="Glucocorticoid receptor-like (DNA-binding domain)"/>
    <property type="match status" value="1"/>
</dbReference>
<organism evidence="4 5">
    <name type="scientific">Drosophila virilis</name>
    <name type="common">Fruit fly</name>
    <dbReference type="NCBI Taxonomy" id="7244"/>
    <lineage>
        <taxon>Eukaryota</taxon>
        <taxon>Metazoa</taxon>
        <taxon>Ecdysozoa</taxon>
        <taxon>Arthropoda</taxon>
        <taxon>Hexapoda</taxon>
        <taxon>Insecta</taxon>
        <taxon>Pterygota</taxon>
        <taxon>Neoptera</taxon>
        <taxon>Endopterygota</taxon>
        <taxon>Diptera</taxon>
        <taxon>Brachycera</taxon>
        <taxon>Muscomorpha</taxon>
        <taxon>Ephydroidea</taxon>
        <taxon>Drosophilidae</taxon>
        <taxon>Drosophila</taxon>
    </lineage>
</organism>
<dbReference type="InParanoid" id="B4LZT8"/>
<feature type="binding site" evidence="1">
    <location>
        <position position="5"/>
    </location>
    <ligand>
        <name>Zn(2+)</name>
        <dbReference type="ChEBI" id="CHEBI:29105"/>
    </ligand>
</feature>
<evidence type="ECO:0000313" key="4">
    <source>
        <dbReference type="EMBL" id="EDW68257.2"/>
    </source>
</evidence>
<feature type="binding site" evidence="1">
    <location>
        <position position="48"/>
    </location>
    <ligand>
        <name>Zn(2+)</name>
        <dbReference type="ChEBI" id="CHEBI:29105"/>
    </ligand>
</feature>
<keyword evidence="1" id="KW-0862">Zinc</keyword>
<sequence>MLTVCRLCLAKDANFVIFNGQAAVRIMSCTGLEVDPNDKLPQLICHTCRVRLEEFYYFRKRCHAADRRLRHLIRLDRNFDGQTSDLFDGDKEDALLLKDVAQCSPTACSESNALWRREAAQLIRCEIDSYKSDLLALCKQQVREEIEHQVRSEMEDLLLAQARKECHLSVLDDLFYDIESWFVHKRNNVVRAQALGSDGFTSDMDAAELESISTIAFQNTSNSEAELKIHAESTNLNASEVGIVEVLDDESFDQNQTPEGESSESKQSNKEKVTGPATVVPLTMVEINMQNAQYSHLREDLNSANFLSTKTVASPAKQRPSESKPTTAKALNRNSPYERIREHICLIHGSGTKQRNTYNSKDRNCYRCRLRGSQGKKKSC</sequence>
<dbReference type="SMART" id="SM00868">
    <property type="entry name" value="zf-AD"/>
    <property type="match status" value="1"/>
</dbReference>
<keyword evidence="1" id="KW-0863">Zinc-finger</keyword>
<dbReference type="GO" id="GO:0005634">
    <property type="term" value="C:nucleus"/>
    <property type="evidence" value="ECO:0007669"/>
    <property type="project" value="InterPro"/>
</dbReference>
<reference evidence="4 5" key="1">
    <citation type="journal article" date="2007" name="Nature">
        <title>Evolution of genes and genomes on the Drosophila phylogeny.</title>
        <authorList>
            <consortium name="Drosophila 12 Genomes Consortium"/>
            <person name="Clark A.G."/>
            <person name="Eisen M.B."/>
            <person name="Smith D.R."/>
            <person name="Bergman C.M."/>
            <person name="Oliver B."/>
            <person name="Markow T.A."/>
            <person name="Kaufman T.C."/>
            <person name="Kellis M."/>
            <person name="Gelbart W."/>
            <person name="Iyer V.N."/>
            <person name="Pollard D.A."/>
            <person name="Sackton T.B."/>
            <person name="Larracuente A.M."/>
            <person name="Singh N.D."/>
            <person name="Abad J.P."/>
            <person name="Abt D.N."/>
            <person name="Adryan B."/>
            <person name="Aguade M."/>
            <person name="Akashi H."/>
            <person name="Anderson W.W."/>
            <person name="Aquadro C.F."/>
            <person name="Ardell D.H."/>
            <person name="Arguello R."/>
            <person name="Artieri C.G."/>
            <person name="Barbash D.A."/>
            <person name="Barker D."/>
            <person name="Barsanti P."/>
            <person name="Batterham P."/>
            <person name="Batzoglou S."/>
            <person name="Begun D."/>
            <person name="Bhutkar A."/>
            <person name="Blanco E."/>
            <person name="Bosak S.A."/>
            <person name="Bradley R.K."/>
            <person name="Brand A.D."/>
            <person name="Brent M.R."/>
            <person name="Brooks A.N."/>
            <person name="Brown R.H."/>
            <person name="Butlin R.K."/>
            <person name="Caggese C."/>
            <person name="Calvi B.R."/>
            <person name="Bernardo de Carvalho A."/>
            <person name="Caspi A."/>
            <person name="Castrezana S."/>
            <person name="Celniker S.E."/>
            <person name="Chang J.L."/>
            <person name="Chapple C."/>
            <person name="Chatterji S."/>
            <person name="Chinwalla A."/>
            <person name="Civetta A."/>
            <person name="Clifton S.W."/>
            <person name="Comeron J.M."/>
            <person name="Costello J.C."/>
            <person name="Coyne J.A."/>
            <person name="Daub J."/>
            <person name="David R.G."/>
            <person name="Delcher A.L."/>
            <person name="Delehaunty K."/>
            <person name="Do C.B."/>
            <person name="Ebling H."/>
            <person name="Edwards K."/>
            <person name="Eickbush T."/>
            <person name="Evans J.D."/>
            <person name="Filipski A."/>
            <person name="Findeiss S."/>
            <person name="Freyhult E."/>
            <person name="Fulton L."/>
            <person name="Fulton R."/>
            <person name="Garcia A.C."/>
            <person name="Gardiner A."/>
            <person name="Garfield D.A."/>
            <person name="Garvin B.E."/>
            <person name="Gibson G."/>
            <person name="Gilbert D."/>
            <person name="Gnerre S."/>
            <person name="Godfrey J."/>
            <person name="Good R."/>
            <person name="Gotea V."/>
            <person name="Gravely B."/>
            <person name="Greenberg A.J."/>
            <person name="Griffiths-Jones S."/>
            <person name="Gross S."/>
            <person name="Guigo R."/>
            <person name="Gustafson E.A."/>
            <person name="Haerty W."/>
            <person name="Hahn M.W."/>
            <person name="Halligan D.L."/>
            <person name="Halpern A.L."/>
            <person name="Halter G.M."/>
            <person name="Han M.V."/>
            <person name="Heger A."/>
            <person name="Hillier L."/>
            <person name="Hinrichs A.S."/>
            <person name="Holmes I."/>
            <person name="Hoskins R.A."/>
            <person name="Hubisz M.J."/>
            <person name="Hultmark D."/>
            <person name="Huntley M.A."/>
            <person name="Jaffe D.B."/>
            <person name="Jagadeeshan S."/>
            <person name="Jeck W.R."/>
            <person name="Johnson J."/>
            <person name="Jones C.D."/>
            <person name="Jordan W.C."/>
            <person name="Karpen G.H."/>
            <person name="Kataoka E."/>
            <person name="Keightley P.D."/>
            <person name="Kheradpour P."/>
            <person name="Kirkness E.F."/>
            <person name="Koerich L.B."/>
            <person name="Kristiansen K."/>
            <person name="Kudrna D."/>
            <person name="Kulathinal R.J."/>
            <person name="Kumar S."/>
            <person name="Kwok R."/>
            <person name="Lander E."/>
            <person name="Langley C.H."/>
            <person name="Lapoint R."/>
            <person name="Lazzaro B.P."/>
            <person name="Lee S.J."/>
            <person name="Levesque L."/>
            <person name="Li R."/>
            <person name="Lin C.F."/>
            <person name="Lin M.F."/>
            <person name="Lindblad-Toh K."/>
            <person name="Llopart A."/>
            <person name="Long M."/>
            <person name="Low L."/>
            <person name="Lozovsky E."/>
            <person name="Lu J."/>
            <person name="Luo M."/>
            <person name="Machado C.A."/>
            <person name="Makalowski W."/>
            <person name="Marzo M."/>
            <person name="Matsuda M."/>
            <person name="Matzkin L."/>
            <person name="McAllister B."/>
            <person name="McBride C.S."/>
            <person name="McKernan B."/>
            <person name="McKernan K."/>
            <person name="Mendez-Lago M."/>
            <person name="Minx P."/>
            <person name="Mollenhauer M.U."/>
            <person name="Montooth K."/>
            <person name="Mount S.M."/>
            <person name="Mu X."/>
            <person name="Myers E."/>
            <person name="Negre B."/>
            <person name="Newfeld S."/>
            <person name="Nielsen R."/>
            <person name="Noor M.A."/>
            <person name="O'Grady P."/>
            <person name="Pachter L."/>
            <person name="Papaceit M."/>
            <person name="Parisi M.J."/>
            <person name="Parisi M."/>
            <person name="Parts L."/>
            <person name="Pedersen J.S."/>
            <person name="Pesole G."/>
            <person name="Phillippy A.M."/>
            <person name="Ponting C.P."/>
            <person name="Pop M."/>
            <person name="Porcelli D."/>
            <person name="Powell J.R."/>
            <person name="Prohaska S."/>
            <person name="Pruitt K."/>
            <person name="Puig M."/>
            <person name="Quesneville H."/>
            <person name="Ram K.R."/>
            <person name="Rand D."/>
            <person name="Rasmussen M.D."/>
            <person name="Reed L.K."/>
            <person name="Reenan R."/>
            <person name="Reily A."/>
            <person name="Remington K.A."/>
            <person name="Rieger T.T."/>
            <person name="Ritchie M.G."/>
            <person name="Robin C."/>
            <person name="Rogers Y.H."/>
            <person name="Rohde C."/>
            <person name="Rozas J."/>
            <person name="Rubenfield M.J."/>
            <person name="Ruiz A."/>
            <person name="Russo S."/>
            <person name="Salzberg S.L."/>
            <person name="Sanchez-Gracia A."/>
            <person name="Saranga D.J."/>
            <person name="Sato H."/>
            <person name="Schaeffer S.W."/>
            <person name="Schatz M.C."/>
            <person name="Schlenke T."/>
            <person name="Schwartz R."/>
            <person name="Segarra C."/>
            <person name="Singh R.S."/>
            <person name="Sirot L."/>
            <person name="Sirota M."/>
            <person name="Sisneros N.B."/>
            <person name="Smith C.D."/>
            <person name="Smith T.F."/>
            <person name="Spieth J."/>
            <person name="Stage D.E."/>
            <person name="Stark A."/>
            <person name="Stephan W."/>
            <person name="Strausberg R.L."/>
            <person name="Strempel S."/>
            <person name="Sturgill D."/>
            <person name="Sutton G."/>
            <person name="Sutton G.G."/>
            <person name="Tao W."/>
            <person name="Teichmann S."/>
            <person name="Tobari Y.N."/>
            <person name="Tomimura Y."/>
            <person name="Tsolas J.M."/>
            <person name="Valente V.L."/>
            <person name="Venter E."/>
            <person name="Venter J.C."/>
            <person name="Vicario S."/>
            <person name="Vieira F.G."/>
            <person name="Vilella A.J."/>
            <person name="Villasante A."/>
            <person name="Walenz B."/>
            <person name="Wang J."/>
            <person name="Wasserman M."/>
            <person name="Watts T."/>
            <person name="Wilson D."/>
            <person name="Wilson R.K."/>
            <person name="Wing R.A."/>
            <person name="Wolfner M.F."/>
            <person name="Wong A."/>
            <person name="Wong G.K."/>
            <person name="Wu C.I."/>
            <person name="Wu G."/>
            <person name="Yamamoto D."/>
            <person name="Yang H.P."/>
            <person name="Yang S.P."/>
            <person name="Yorke J.A."/>
            <person name="Yoshida K."/>
            <person name="Zdobnov E."/>
            <person name="Zhang P."/>
            <person name="Zhang Y."/>
            <person name="Zimin A.V."/>
            <person name="Baldwin J."/>
            <person name="Abdouelleil A."/>
            <person name="Abdulkadir J."/>
            <person name="Abebe A."/>
            <person name="Abera B."/>
            <person name="Abreu J."/>
            <person name="Acer S.C."/>
            <person name="Aftuck L."/>
            <person name="Alexander A."/>
            <person name="An P."/>
            <person name="Anderson E."/>
            <person name="Anderson S."/>
            <person name="Arachi H."/>
            <person name="Azer M."/>
            <person name="Bachantsang P."/>
            <person name="Barry A."/>
            <person name="Bayul T."/>
            <person name="Berlin A."/>
            <person name="Bessette D."/>
            <person name="Bloom T."/>
            <person name="Blye J."/>
            <person name="Boguslavskiy L."/>
            <person name="Bonnet C."/>
            <person name="Boukhgalter B."/>
            <person name="Bourzgui I."/>
            <person name="Brown A."/>
            <person name="Cahill P."/>
            <person name="Channer S."/>
            <person name="Cheshatsang Y."/>
            <person name="Chuda L."/>
            <person name="Citroen M."/>
            <person name="Collymore A."/>
            <person name="Cooke P."/>
            <person name="Costello M."/>
            <person name="D'Aco K."/>
            <person name="Daza R."/>
            <person name="De Haan G."/>
            <person name="DeGray S."/>
            <person name="DeMaso C."/>
            <person name="Dhargay N."/>
            <person name="Dooley K."/>
            <person name="Dooley E."/>
            <person name="Doricent M."/>
            <person name="Dorje P."/>
            <person name="Dorjee K."/>
            <person name="Dupes A."/>
            <person name="Elong R."/>
            <person name="Falk J."/>
            <person name="Farina A."/>
            <person name="Faro S."/>
            <person name="Ferguson D."/>
            <person name="Fisher S."/>
            <person name="Foley C.D."/>
            <person name="Franke A."/>
            <person name="Friedrich D."/>
            <person name="Gadbois L."/>
            <person name="Gearin G."/>
            <person name="Gearin C.R."/>
            <person name="Giannoukos G."/>
            <person name="Goode T."/>
            <person name="Graham J."/>
            <person name="Grandbois E."/>
            <person name="Grewal S."/>
            <person name="Gyaltsen K."/>
            <person name="Hafez N."/>
            <person name="Hagos B."/>
            <person name="Hall J."/>
            <person name="Henson C."/>
            <person name="Hollinger A."/>
            <person name="Honan T."/>
            <person name="Huard M.D."/>
            <person name="Hughes L."/>
            <person name="Hurhula B."/>
            <person name="Husby M.E."/>
            <person name="Kamat A."/>
            <person name="Kanga B."/>
            <person name="Kashin S."/>
            <person name="Khazanovich D."/>
            <person name="Kisner P."/>
            <person name="Lance K."/>
            <person name="Lara M."/>
            <person name="Lee W."/>
            <person name="Lennon N."/>
            <person name="Letendre F."/>
            <person name="LeVine R."/>
            <person name="Lipovsky A."/>
            <person name="Liu X."/>
            <person name="Liu J."/>
            <person name="Liu S."/>
            <person name="Lokyitsang T."/>
            <person name="Lokyitsang Y."/>
            <person name="Lubonja R."/>
            <person name="Lui A."/>
            <person name="MacDonald P."/>
            <person name="Magnisalis V."/>
            <person name="Maru K."/>
            <person name="Matthews C."/>
            <person name="McCusker W."/>
            <person name="McDonough S."/>
            <person name="Mehta T."/>
            <person name="Meldrim J."/>
            <person name="Meneus L."/>
            <person name="Mihai O."/>
            <person name="Mihalev A."/>
            <person name="Mihova T."/>
            <person name="Mittelman R."/>
            <person name="Mlenga V."/>
            <person name="Montmayeur A."/>
            <person name="Mulrain L."/>
            <person name="Navidi A."/>
            <person name="Naylor J."/>
            <person name="Negash T."/>
            <person name="Nguyen T."/>
            <person name="Nguyen N."/>
            <person name="Nicol R."/>
            <person name="Norbu C."/>
            <person name="Norbu N."/>
            <person name="Novod N."/>
            <person name="O'Neill B."/>
            <person name="Osman S."/>
            <person name="Markiewicz E."/>
            <person name="Oyono O.L."/>
            <person name="Patti C."/>
            <person name="Phunkhang P."/>
            <person name="Pierre F."/>
            <person name="Priest M."/>
            <person name="Raghuraman S."/>
            <person name="Rege F."/>
            <person name="Reyes R."/>
            <person name="Rise C."/>
            <person name="Rogov P."/>
            <person name="Ross K."/>
            <person name="Ryan E."/>
            <person name="Settipalli S."/>
            <person name="Shea T."/>
            <person name="Sherpa N."/>
            <person name="Shi L."/>
            <person name="Shih D."/>
            <person name="Sparrow T."/>
            <person name="Spaulding J."/>
            <person name="Stalker J."/>
            <person name="Stange-Thomann N."/>
            <person name="Stavropoulos S."/>
            <person name="Stone C."/>
            <person name="Strader C."/>
            <person name="Tesfaye S."/>
            <person name="Thomson T."/>
            <person name="Thoulutsang Y."/>
            <person name="Thoulutsang D."/>
            <person name="Topham K."/>
            <person name="Topping I."/>
            <person name="Tsamla T."/>
            <person name="Vassiliev H."/>
            <person name="Vo A."/>
            <person name="Wangchuk T."/>
            <person name="Wangdi T."/>
            <person name="Weiand M."/>
            <person name="Wilkinson J."/>
            <person name="Wilson A."/>
            <person name="Yadav S."/>
            <person name="Young G."/>
            <person name="Yu Q."/>
            <person name="Zembek L."/>
            <person name="Zhong D."/>
            <person name="Zimmer A."/>
            <person name="Zwirko Z."/>
            <person name="Jaffe D.B."/>
            <person name="Alvarez P."/>
            <person name="Brockman W."/>
            <person name="Butler J."/>
            <person name="Chin C."/>
            <person name="Gnerre S."/>
            <person name="Grabherr M."/>
            <person name="Kleber M."/>
            <person name="Mauceli E."/>
            <person name="MacCallum I."/>
        </authorList>
    </citation>
    <scope>NUCLEOTIDE SEQUENCE [LARGE SCALE GENOMIC DNA]</scope>
    <source>
        <strain evidence="5">Tucson 15010-1051.87</strain>
    </source>
</reference>
<feature type="binding site" evidence="1">
    <location>
        <position position="45"/>
    </location>
    <ligand>
        <name>Zn(2+)</name>
        <dbReference type="ChEBI" id="CHEBI:29105"/>
    </ligand>
</feature>
<dbReference type="HOGENOM" id="CLU_746550_0_0_1"/>